<gene>
    <name evidence="14" type="ORF">LKD45_14600</name>
</gene>
<dbReference type="InterPro" id="IPR002528">
    <property type="entry name" value="MATE_fam"/>
</dbReference>
<feature type="transmembrane region" description="Helical" evidence="13">
    <location>
        <begin position="326"/>
        <end position="348"/>
    </location>
</feature>
<keyword evidence="9 13" id="KW-1133">Transmembrane helix</keyword>
<feature type="transmembrane region" description="Helical" evidence="13">
    <location>
        <begin position="391"/>
        <end position="410"/>
    </location>
</feature>
<comment type="caution">
    <text evidence="14">The sequence shown here is derived from an EMBL/GenBank/DDBJ whole genome shotgun (WGS) entry which is preliminary data.</text>
</comment>
<feature type="transmembrane region" description="Helical" evidence="13">
    <location>
        <begin position="416"/>
        <end position="436"/>
    </location>
</feature>
<reference evidence="14 15" key="1">
    <citation type="submission" date="2021-10" db="EMBL/GenBank/DDBJ databases">
        <title>Anaerobic single-cell dispensing facilitates the cultivation of human gut bacteria.</title>
        <authorList>
            <person name="Afrizal A."/>
        </authorList>
    </citation>
    <scope>NUCLEOTIDE SEQUENCE [LARGE SCALE GENOMIC DNA]</scope>
    <source>
        <strain evidence="14 15">CLA-AA-H244</strain>
    </source>
</reference>
<feature type="transmembrane region" description="Helical" evidence="13">
    <location>
        <begin position="360"/>
        <end position="379"/>
    </location>
</feature>
<dbReference type="PANTHER" id="PTHR43298:SF2">
    <property type="entry name" value="FMN_FAD EXPORTER YEEO-RELATED"/>
    <property type="match status" value="1"/>
</dbReference>
<organism evidence="14 15">
    <name type="scientific">Gallintestinimicrobium propionicum</name>
    <dbReference type="NCBI Taxonomy" id="2981770"/>
    <lineage>
        <taxon>Bacteria</taxon>
        <taxon>Bacillati</taxon>
        <taxon>Bacillota</taxon>
        <taxon>Clostridia</taxon>
        <taxon>Lachnospirales</taxon>
        <taxon>Lachnospiraceae</taxon>
        <taxon>Gallintestinimicrobium</taxon>
    </lineage>
</organism>
<keyword evidence="15" id="KW-1185">Reference proteome</keyword>
<keyword evidence="5" id="KW-0813">Transport</keyword>
<dbReference type="GO" id="GO:0006811">
    <property type="term" value="P:monoatomic ion transport"/>
    <property type="evidence" value="ECO:0007669"/>
    <property type="project" value="UniProtKB-KW"/>
</dbReference>
<evidence type="ECO:0000256" key="8">
    <source>
        <dbReference type="ARBA" id="ARBA00022692"/>
    </source>
</evidence>
<dbReference type="InterPro" id="IPR050222">
    <property type="entry name" value="MATE_MdtK"/>
</dbReference>
<dbReference type="GO" id="GO:0005886">
    <property type="term" value="C:plasma membrane"/>
    <property type="evidence" value="ECO:0007669"/>
    <property type="project" value="UniProtKB-SubCell"/>
</dbReference>
<evidence type="ECO:0000256" key="4">
    <source>
        <dbReference type="ARBA" id="ARBA00020268"/>
    </source>
</evidence>
<feature type="transmembrane region" description="Helical" evidence="13">
    <location>
        <begin position="12"/>
        <end position="34"/>
    </location>
</feature>
<keyword evidence="11 13" id="KW-0472">Membrane</keyword>
<feature type="transmembrane region" description="Helical" evidence="13">
    <location>
        <begin position="198"/>
        <end position="219"/>
    </location>
</feature>
<keyword evidence="7" id="KW-1003">Cell membrane</keyword>
<feature type="transmembrane region" description="Helical" evidence="13">
    <location>
        <begin position="63"/>
        <end position="84"/>
    </location>
</feature>
<dbReference type="Pfam" id="PF01554">
    <property type="entry name" value="MatE"/>
    <property type="match status" value="2"/>
</dbReference>
<feature type="transmembrane region" description="Helical" evidence="13">
    <location>
        <begin position="169"/>
        <end position="192"/>
    </location>
</feature>
<keyword evidence="6" id="KW-0050">Antiport</keyword>
<dbReference type="GO" id="GO:0015297">
    <property type="term" value="F:antiporter activity"/>
    <property type="evidence" value="ECO:0007669"/>
    <property type="project" value="UniProtKB-KW"/>
</dbReference>
<feature type="transmembrane region" description="Helical" evidence="13">
    <location>
        <begin position="138"/>
        <end position="157"/>
    </location>
</feature>
<sequence length="450" mass="48066">MGKKKTDLTQGNITLQLLQFGLPIVVSMILQNLYNVADSLVVGRFIGDHALAAVGSTTSVSQFVLLLMGGATTGMGVIVSQYYGAGKEEEKNVKRAICTSFYIILMLAVVLGILGVLFSRQLLHGLMGVPEDVLEDSVLYLKIIFWGAVPTALYNMAFGISKALGDSVVPMLVLVVTCILNIGMNILFVAGFSMGVAGVGYATVLATLISAVICILILWKKQTIIHPEKDTIAFDWMIARHMVKIGIPSALVTATISIGNIITQRFINGYGATVMAAYSAANKIEMLLAYTPGGLTGAMQFFTGQNVGAGNYDRVKQGYRAMMKIGLAYTAIAMTVMIVFRTPLIGIFSKEGGDMVLIGGQYLVVSAIGQIFLNITYMSKSTLIGAGDSMAPVYVGLLEMAGRIIGGVVLAPFFGYLGVFAGLPIGWGLGMIYGVSRYMSGSWMKKRLVK</sequence>
<evidence type="ECO:0000256" key="1">
    <source>
        <dbReference type="ARBA" id="ARBA00003408"/>
    </source>
</evidence>
<comment type="function">
    <text evidence="1">Multidrug efflux pump.</text>
</comment>
<dbReference type="Proteomes" id="UP001199355">
    <property type="component" value="Unassembled WGS sequence"/>
</dbReference>
<dbReference type="GO" id="GO:0042910">
    <property type="term" value="F:xenobiotic transmembrane transporter activity"/>
    <property type="evidence" value="ECO:0007669"/>
    <property type="project" value="InterPro"/>
</dbReference>
<comment type="similarity">
    <text evidence="3">Belongs to the multi antimicrobial extrusion (MATE) (TC 2.A.66.1) family.</text>
</comment>
<dbReference type="PIRSF" id="PIRSF006603">
    <property type="entry name" value="DinF"/>
    <property type="match status" value="1"/>
</dbReference>
<evidence type="ECO:0000256" key="11">
    <source>
        <dbReference type="ARBA" id="ARBA00023136"/>
    </source>
</evidence>
<protein>
    <recommendedName>
        <fullName evidence="4">Probable multidrug resistance protein NorM</fullName>
    </recommendedName>
    <alternativeName>
        <fullName evidence="12">Multidrug-efflux transporter</fullName>
    </alternativeName>
</protein>
<evidence type="ECO:0000256" key="7">
    <source>
        <dbReference type="ARBA" id="ARBA00022475"/>
    </source>
</evidence>
<keyword evidence="8 13" id="KW-0812">Transmembrane</keyword>
<evidence type="ECO:0000256" key="2">
    <source>
        <dbReference type="ARBA" id="ARBA00004651"/>
    </source>
</evidence>
<evidence type="ECO:0000256" key="9">
    <source>
        <dbReference type="ARBA" id="ARBA00022989"/>
    </source>
</evidence>
<evidence type="ECO:0000313" key="15">
    <source>
        <dbReference type="Proteomes" id="UP001199355"/>
    </source>
</evidence>
<comment type="subcellular location">
    <subcellularLocation>
        <location evidence="2">Cell membrane</location>
        <topology evidence="2">Multi-pass membrane protein</topology>
    </subcellularLocation>
</comment>
<name>A0AAE3AWB1_9FIRM</name>
<dbReference type="RefSeq" id="WP_308728970.1">
    <property type="nucleotide sequence ID" value="NZ_JAJEQF010000051.1"/>
</dbReference>
<evidence type="ECO:0000313" key="14">
    <source>
        <dbReference type="EMBL" id="MCC2168899.1"/>
    </source>
</evidence>
<dbReference type="AlphaFoldDB" id="A0AAE3AWB1"/>
<dbReference type="PANTHER" id="PTHR43298">
    <property type="entry name" value="MULTIDRUG RESISTANCE PROTEIN NORM-RELATED"/>
    <property type="match status" value="1"/>
</dbReference>
<evidence type="ECO:0000256" key="3">
    <source>
        <dbReference type="ARBA" id="ARBA00010199"/>
    </source>
</evidence>
<evidence type="ECO:0000256" key="6">
    <source>
        <dbReference type="ARBA" id="ARBA00022449"/>
    </source>
</evidence>
<dbReference type="NCBIfam" id="TIGR00797">
    <property type="entry name" value="matE"/>
    <property type="match status" value="1"/>
</dbReference>
<evidence type="ECO:0000256" key="12">
    <source>
        <dbReference type="ARBA" id="ARBA00031636"/>
    </source>
</evidence>
<accession>A0AAE3AWB1</accession>
<evidence type="ECO:0000256" key="5">
    <source>
        <dbReference type="ARBA" id="ARBA00022448"/>
    </source>
</evidence>
<keyword evidence="10" id="KW-0406">Ion transport</keyword>
<proteinExistence type="inferred from homology"/>
<dbReference type="CDD" id="cd13138">
    <property type="entry name" value="MATE_yoeA_like"/>
    <property type="match status" value="1"/>
</dbReference>
<dbReference type="InterPro" id="IPR048279">
    <property type="entry name" value="MdtK-like"/>
</dbReference>
<feature type="transmembrane region" description="Helical" evidence="13">
    <location>
        <begin position="96"/>
        <end position="118"/>
    </location>
</feature>
<dbReference type="EMBL" id="JAJEQF010000051">
    <property type="protein sequence ID" value="MCC2168899.1"/>
    <property type="molecule type" value="Genomic_DNA"/>
</dbReference>
<evidence type="ECO:0000256" key="10">
    <source>
        <dbReference type="ARBA" id="ARBA00023065"/>
    </source>
</evidence>
<evidence type="ECO:0000256" key="13">
    <source>
        <dbReference type="SAM" id="Phobius"/>
    </source>
</evidence>